<dbReference type="EMBL" id="CAJJDN010000065">
    <property type="protein sequence ID" value="CAD8096053.1"/>
    <property type="molecule type" value="Genomic_DNA"/>
</dbReference>
<accession>A0A8S1P0R0</accession>
<sequence length="344" mass="39621">MLILCLILVGYVLSQKCNQNLDYQSYKFSMNTVDPKSGQLWNYDDIQQVISICPATTSNMKEIQSSVMELLNLQIILDIAENLTITKNSTAGPTLQYRTDGIKMRSQGLNNYVSYQSEFFQFSFAEHSLDFQSSIPDGELQIFMIQDQLYSLCEIEPIYSVISFPIYKLPEQQTLKFSADFNMSSDTLSNFNFKQNILGNIKSDTTSYITYKAPINIPPCLTANWYISSIPLFFKQDQLSQLLSQNPYNNMKRVEIDNSVIHYNKGKILFYGDSEFTDYDDTVEWAATWVASIIPCLFFAIIVCIYGQYEISNIGRYKRPQVKHVEGEIEVLNQHDDQLDKQLQ</sequence>
<dbReference type="OrthoDB" id="295246at2759"/>
<keyword evidence="1" id="KW-0472">Membrane</keyword>
<evidence type="ECO:0000313" key="3">
    <source>
        <dbReference type="Proteomes" id="UP000692954"/>
    </source>
</evidence>
<keyword evidence="1" id="KW-1133">Transmembrane helix</keyword>
<evidence type="ECO:0008006" key="4">
    <source>
        <dbReference type="Google" id="ProtNLM"/>
    </source>
</evidence>
<name>A0A8S1P0R0_9CILI</name>
<evidence type="ECO:0000313" key="2">
    <source>
        <dbReference type="EMBL" id="CAD8096053.1"/>
    </source>
</evidence>
<protein>
    <recommendedName>
        <fullName evidence="4">Transmembrane protein</fullName>
    </recommendedName>
</protein>
<dbReference type="Proteomes" id="UP000692954">
    <property type="component" value="Unassembled WGS sequence"/>
</dbReference>
<keyword evidence="1" id="KW-0812">Transmembrane</keyword>
<proteinExistence type="predicted"/>
<evidence type="ECO:0000256" key="1">
    <source>
        <dbReference type="SAM" id="Phobius"/>
    </source>
</evidence>
<dbReference type="AlphaFoldDB" id="A0A8S1P0R0"/>
<keyword evidence="3" id="KW-1185">Reference proteome</keyword>
<reference evidence="2" key="1">
    <citation type="submission" date="2021-01" db="EMBL/GenBank/DDBJ databases">
        <authorList>
            <consortium name="Genoscope - CEA"/>
            <person name="William W."/>
        </authorList>
    </citation>
    <scope>NUCLEOTIDE SEQUENCE</scope>
</reference>
<gene>
    <name evidence="2" type="ORF">PSON_ATCC_30995.1.T0650234</name>
</gene>
<comment type="caution">
    <text evidence="2">The sequence shown here is derived from an EMBL/GenBank/DDBJ whole genome shotgun (WGS) entry which is preliminary data.</text>
</comment>
<organism evidence="2 3">
    <name type="scientific">Paramecium sonneborni</name>
    <dbReference type="NCBI Taxonomy" id="65129"/>
    <lineage>
        <taxon>Eukaryota</taxon>
        <taxon>Sar</taxon>
        <taxon>Alveolata</taxon>
        <taxon>Ciliophora</taxon>
        <taxon>Intramacronucleata</taxon>
        <taxon>Oligohymenophorea</taxon>
        <taxon>Peniculida</taxon>
        <taxon>Parameciidae</taxon>
        <taxon>Paramecium</taxon>
    </lineage>
</organism>
<feature type="transmembrane region" description="Helical" evidence="1">
    <location>
        <begin position="285"/>
        <end position="309"/>
    </location>
</feature>